<dbReference type="SUPFAM" id="SSF51735">
    <property type="entry name" value="NAD(P)-binding Rossmann-fold domains"/>
    <property type="match status" value="1"/>
</dbReference>
<dbReference type="Gene3D" id="3.40.50.720">
    <property type="entry name" value="NAD(P)-binding Rossmann-like Domain"/>
    <property type="match status" value="1"/>
</dbReference>
<dbReference type="Pfam" id="PF01370">
    <property type="entry name" value="Epimerase"/>
    <property type="match status" value="1"/>
</dbReference>
<name>A0ABX6JX09_9MICO</name>
<dbReference type="Proteomes" id="UP000503441">
    <property type="component" value="Chromosome"/>
</dbReference>
<dbReference type="InterPro" id="IPR036291">
    <property type="entry name" value="NAD(P)-bd_dom_sf"/>
</dbReference>
<evidence type="ECO:0000313" key="3">
    <source>
        <dbReference type="Proteomes" id="UP000503441"/>
    </source>
</evidence>
<feature type="domain" description="NAD-dependent epimerase/dehydratase" evidence="1">
    <location>
        <begin position="8"/>
        <end position="213"/>
    </location>
</feature>
<protein>
    <submittedName>
        <fullName evidence="2">NAD-dependent epimerase/dehydratase family protein</fullName>
    </submittedName>
</protein>
<keyword evidence="3" id="KW-1185">Reference proteome</keyword>
<gene>
    <name evidence="2" type="ORF">G7066_09545</name>
</gene>
<evidence type="ECO:0000259" key="1">
    <source>
        <dbReference type="Pfam" id="PF01370"/>
    </source>
</evidence>
<reference evidence="2 3" key="1">
    <citation type="submission" date="2020-03" db="EMBL/GenBank/DDBJ databases">
        <title>Leucobacter sp. nov., isolated from beetles.</title>
        <authorList>
            <person name="Hyun D.-W."/>
            <person name="Bae J.-W."/>
        </authorList>
    </citation>
    <scope>NUCLEOTIDE SEQUENCE [LARGE SCALE GENOMIC DNA]</scope>
    <source>
        <strain evidence="2 3">HDW9A</strain>
    </source>
</reference>
<accession>A0ABX6JX09</accession>
<sequence>MTTTPHHLILGAGQIGSELTRQLLKRGDTVTVASRRGTNIPGAKAITLDASDATALAAAQRDTTTTFVCTNPPYKSWPAEWPPVFTALIAASQVSGSRLVLMGNLYGYGKATMPMTEHTPFRPADTKGEVRAEGWQRLLHAHERGNLTAVEVRASDYIGPNANETSHVGKRFFTPILNSKSARVIGDPQLPHSWSYLPDIASTLIAAASIEDRDSWGRAWVVPSTTRSRIEIAADINAAFHTNGRATRLPSALLSLAAAFDANLREVKRSSYQFEMPFVIDSTETEKALKVRATDWTEVIRTTGASYLETTAN</sequence>
<dbReference type="EMBL" id="CP049933">
    <property type="protein sequence ID" value="QIM18782.1"/>
    <property type="molecule type" value="Genomic_DNA"/>
</dbReference>
<evidence type="ECO:0000313" key="2">
    <source>
        <dbReference type="EMBL" id="QIM18782.1"/>
    </source>
</evidence>
<organism evidence="2 3">
    <name type="scientific">Leucobacter coleopterorum</name>
    <dbReference type="NCBI Taxonomy" id="2714933"/>
    <lineage>
        <taxon>Bacteria</taxon>
        <taxon>Bacillati</taxon>
        <taxon>Actinomycetota</taxon>
        <taxon>Actinomycetes</taxon>
        <taxon>Micrococcales</taxon>
        <taxon>Microbacteriaceae</taxon>
        <taxon>Leucobacter</taxon>
    </lineage>
</organism>
<proteinExistence type="predicted"/>
<dbReference type="InterPro" id="IPR001509">
    <property type="entry name" value="Epimerase_deHydtase"/>
</dbReference>
<dbReference type="RefSeq" id="WP_166330706.1">
    <property type="nucleotide sequence ID" value="NZ_CP049933.1"/>
</dbReference>